<dbReference type="AlphaFoldDB" id="A0A319DXC7"/>
<dbReference type="VEuPathDB" id="FungiDB:BO71DRAFT_24789"/>
<feature type="compositionally biased region" description="Basic residues" evidence="1">
    <location>
        <begin position="205"/>
        <end position="217"/>
    </location>
</feature>
<reference evidence="2 3" key="1">
    <citation type="submission" date="2018-02" db="EMBL/GenBank/DDBJ databases">
        <title>The genomes of Aspergillus section Nigri reveals drivers in fungal speciation.</title>
        <authorList>
            <consortium name="DOE Joint Genome Institute"/>
            <person name="Vesth T.C."/>
            <person name="Nybo J."/>
            <person name="Theobald S."/>
            <person name="Brandl J."/>
            <person name="Frisvad J.C."/>
            <person name="Nielsen K.F."/>
            <person name="Lyhne E.K."/>
            <person name="Kogle M.E."/>
            <person name="Kuo A."/>
            <person name="Riley R."/>
            <person name="Clum A."/>
            <person name="Nolan M."/>
            <person name="Lipzen A."/>
            <person name="Salamov A."/>
            <person name="Henrissat B."/>
            <person name="Wiebenga A."/>
            <person name="De vries R.P."/>
            <person name="Grigoriev I.V."/>
            <person name="Mortensen U.H."/>
            <person name="Andersen M.R."/>
            <person name="Baker S.E."/>
        </authorList>
    </citation>
    <scope>NUCLEOTIDE SEQUENCE [LARGE SCALE GENOMIC DNA]</scope>
    <source>
        <strain evidence="2 3">CBS 707.79</strain>
    </source>
</reference>
<feature type="compositionally biased region" description="Polar residues" evidence="1">
    <location>
        <begin position="291"/>
        <end position="302"/>
    </location>
</feature>
<keyword evidence="3" id="KW-1185">Reference proteome</keyword>
<feature type="compositionally biased region" description="Basic residues" evidence="1">
    <location>
        <begin position="187"/>
        <end position="196"/>
    </location>
</feature>
<dbReference type="EMBL" id="KZ825808">
    <property type="protein sequence ID" value="PYH98827.1"/>
    <property type="molecule type" value="Genomic_DNA"/>
</dbReference>
<gene>
    <name evidence="2" type="ORF">BO71DRAFT_24789</name>
</gene>
<evidence type="ECO:0000256" key="1">
    <source>
        <dbReference type="SAM" id="MobiDB-lite"/>
    </source>
</evidence>
<organism evidence="2 3">
    <name type="scientific">Aspergillus ellipticus CBS 707.79</name>
    <dbReference type="NCBI Taxonomy" id="1448320"/>
    <lineage>
        <taxon>Eukaryota</taxon>
        <taxon>Fungi</taxon>
        <taxon>Dikarya</taxon>
        <taxon>Ascomycota</taxon>
        <taxon>Pezizomycotina</taxon>
        <taxon>Eurotiomycetes</taxon>
        <taxon>Eurotiomycetidae</taxon>
        <taxon>Eurotiales</taxon>
        <taxon>Aspergillaceae</taxon>
        <taxon>Aspergillus</taxon>
        <taxon>Aspergillus subgen. Circumdati</taxon>
    </lineage>
</organism>
<protein>
    <submittedName>
        <fullName evidence="2">Uncharacterized protein</fullName>
    </submittedName>
</protein>
<dbReference type="OrthoDB" id="10557989at2759"/>
<dbReference type="STRING" id="1448320.A0A319DXC7"/>
<evidence type="ECO:0000313" key="2">
    <source>
        <dbReference type="EMBL" id="PYH98827.1"/>
    </source>
</evidence>
<accession>A0A319DXC7</accession>
<name>A0A319DXC7_9EURO</name>
<feature type="region of interest" description="Disordered" evidence="1">
    <location>
        <begin position="179"/>
        <end position="227"/>
    </location>
</feature>
<feature type="compositionally biased region" description="Polar residues" evidence="1">
    <location>
        <begin position="218"/>
        <end position="227"/>
    </location>
</feature>
<feature type="region of interest" description="Disordered" evidence="1">
    <location>
        <begin position="248"/>
        <end position="327"/>
    </location>
</feature>
<sequence length="580" mass="64530">MPEGVVRSSSGIEDKDRIPQKFFQKSGLQLKLLMSESPAWSDFRERFIKIMMMKLDDIGHVPQKGTSATVASSEVDIIQEYVKEGRRLYGLCHDIGTSQSNLDHAELGTLFALPEFATQAFIKRIPQQHDEREIFINGIKESGALDLKDRDKFEKLANAIMVTMWEPIERRLAPSFRVLRMTDPRSQKPRSRKRKSKNDQGQKNSRSRTTTHPKKPRNSNPGSSSDVQIQVTAQNAHRNDLQETMEQSFPAVPISQRTESQTELSFEHEESPMHCGSTSETIFLSTDRAQDLQSPRSLSKSPQHGPLRPETTSIPEDQIHQAPQPPQAMVSDGLTCLNIHQDGAELPQPVPNHLFHMPTDFSLLEPDGQTQTSPEFNDLVRLNMHQGGYPLPDTLRDFDDPTNFAFSDAHNQALETSMALEEMTPSRFDELIRINMHQGGVPVPEISLNFHNSAGFSFSDPENQVLGNLGEMASPGVDELIRVNMHQGGHPLPDTLLNFYNPTNNTCGPHSQAVETPISLGELEPTGVDEHTGLDINQGAVPAPDTLLNLYNQTNLAFIIPSTQTIGICSESAEPAACRA</sequence>
<evidence type="ECO:0000313" key="3">
    <source>
        <dbReference type="Proteomes" id="UP000247810"/>
    </source>
</evidence>
<dbReference type="Proteomes" id="UP000247810">
    <property type="component" value="Unassembled WGS sequence"/>
</dbReference>
<feature type="compositionally biased region" description="Polar residues" evidence="1">
    <location>
        <begin position="255"/>
        <end position="264"/>
    </location>
</feature>
<proteinExistence type="predicted"/>